<dbReference type="InterPro" id="IPR027785">
    <property type="entry name" value="UvrD-like_helicase_C"/>
</dbReference>
<dbReference type="InterPro" id="IPR000212">
    <property type="entry name" value="DNA_helicase_UvrD/REP"/>
</dbReference>
<dbReference type="OrthoDB" id="9809039at2"/>
<feature type="binding site" evidence="5">
    <location>
        <begin position="221"/>
        <end position="228"/>
    </location>
    <ligand>
        <name>ATP</name>
        <dbReference type="ChEBI" id="CHEBI:30616"/>
    </ligand>
</feature>
<dbReference type="Pfam" id="PF13538">
    <property type="entry name" value="UvrD_C_2"/>
    <property type="match status" value="1"/>
</dbReference>
<organism evidence="8 9">
    <name type="scientific">Algoriphagus boritolerans DSM 17298 = JCM 18970</name>
    <dbReference type="NCBI Taxonomy" id="1120964"/>
    <lineage>
        <taxon>Bacteria</taxon>
        <taxon>Pseudomonadati</taxon>
        <taxon>Bacteroidota</taxon>
        <taxon>Cytophagia</taxon>
        <taxon>Cytophagales</taxon>
        <taxon>Cyclobacteriaceae</taxon>
        <taxon>Algoriphagus</taxon>
    </lineage>
</organism>
<dbReference type="GO" id="GO:0005829">
    <property type="term" value="C:cytosol"/>
    <property type="evidence" value="ECO:0007669"/>
    <property type="project" value="TreeGrafter"/>
</dbReference>
<dbReference type="PANTHER" id="PTHR11070">
    <property type="entry name" value="UVRD / RECB / PCRA DNA HELICASE FAMILY MEMBER"/>
    <property type="match status" value="1"/>
</dbReference>
<keyword evidence="1 5" id="KW-0547">Nucleotide-binding</keyword>
<evidence type="ECO:0000313" key="8">
    <source>
        <dbReference type="EMBL" id="SEF73430.1"/>
    </source>
</evidence>
<dbReference type="AlphaFoldDB" id="A0A1H5UEL4"/>
<accession>A0A1H5UEL4</accession>
<sequence length="684" mass="79115">MNTSEQEEKKYLNQILIKINKSIAEIDDRVETQLRDINEAKAHLQEHKRDMDHLEKNAIRESVGQIAMMGDAAVSKKRRLHRLRDIPYFGRFDFLQKGKTKNSPIYVGVHNFTDEEKNENLIFDWRAPISSIFYDFELGEAFFQSKTDKVEGEVTRKRQYRIRGGKMEYMIESDLTIQDDLLQKELNKASSTKMKNIVATIQREQNAIIRNENAYNLIIQGVAGSGKTSIALHRIAYLLYKQKDTISSEEILIISPNKVFASYISNVLPELGEESVEETSMEDLANRLLEYEIQFQGFFEQVSELLDNPPAALQERISVKSGLDFLRKMDEYMVHLENKGFDAQDITINKKVIPGWFIREKFEQYNRFPILKRFNEIGREVVASVYREYGYEITGKERAQLQQTIRKMFPATNLRTLYKNFYDWLGNPKLLKMRKGSQYEYSDVYPLIYLKYKLEGIQPFYKVKHLIIDEMQDYSAVQYQVLNRMFTCRKTILGDINQSVNPFSSSNLEVIQQIISNSDCMTMLKSYRSTYEITEFTKKIKKGVMAEPIERHGNQPVISGFMSIGDEIDQTLNKLVQFEESDHNSIGIICKTQEQANTLHTAIKERGLSIDMLDATSASFSGGKVLTTAHLAKGLEFDQVIVPFASNTNYKTEADLQMLYIACTRAMHELNLSFTGKLTDFLKN</sequence>
<feature type="domain" description="UvrD-like helicase ATP-binding" evidence="7">
    <location>
        <begin position="200"/>
        <end position="530"/>
    </location>
</feature>
<dbReference type="EMBL" id="FNVR01000004">
    <property type="protein sequence ID" value="SEF73430.1"/>
    <property type="molecule type" value="Genomic_DNA"/>
</dbReference>
<dbReference type="Pfam" id="PF00580">
    <property type="entry name" value="UvrD-helicase"/>
    <property type="match status" value="1"/>
</dbReference>
<dbReference type="PROSITE" id="PS51198">
    <property type="entry name" value="UVRD_HELICASE_ATP_BIND"/>
    <property type="match status" value="1"/>
</dbReference>
<dbReference type="Proteomes" id="UP000236736">
    <property type="component" value="Unassembled WGS sequence"/>
</dbReference>
<keyword evidence="6" id="KW-0175">Coiled coil</keyword>
<dbReference type="STRING" id="1120964.GCA_001313265_07596"/>
<keyword evidence="3 5" id="KW-0347">Helicase</keyword>
<dbReference type="GO" id="GO:0043138">
    <property type="term" value="F:3'-5' DNA helicase activity"/>
    <property type="evidence" value="ECO:0007669"/>
    <property type="project" value="TreeGrafter"/>
</dbReference>
<dbReference type="InterPro" id="IPR014016">
    <property type="entry name" value="UvrD-like_ATP-bd"/>
</dbReference>
<evidence type="ECO:0000256" key="6">
    <source>
        <dbReference type="SAM" id="Coils"/>
    </source>
</evidence>
<dbReference type="GO" id="GO:0016787">
    <property type="term" value="F:hydrolase activity"/>
    <property type="evidence" value="ECO:0007669"/>
    <property type="project" value="UniProtKB-UniRule"/>
</dbReference>
<dbReference type="GO" id="GO:0003677">
    <property type="term" value="F:DNA binding"/>
    <property type="evidence" value="ECO:0007669"/>
    <property type="project" value="InterPro"/>
</dbReference>
<keyword evidence="4 5" id="KW-0067">ATP-binding</keyword>
<keyword evidence="2 5" id="KW-0378">Hydrolase</keyword>
<evidence type="ECO:0000256" key="1">
    <source>
        <dbReference type="ARBA" id="ARBA00022741"/>
    </source>
</evidence>
<protein>
    <submittedName>
        <fullName evidence="8">DNA helicase-2 / ATP-dependent DNA helicase PcrA</fullName>
    </submittedName>
</protein>
<feature type="coiled-coil region" evidence="6">
    <location>
        <begin position="30"/>
        <end position="57"/>
    </location>
</feature>
<evidence type="ECO:0000256" key="3">
    <source>
        <dbReference type="ARBA" id="ARBA00022806"/>
    </source>
</evidence>
<proteinExistence type="predicted"/>
<dbReference type="GO" id="GO:0000725">
    <property type="term" value="P:recombinational repair"/>
    <property type="evidence" value="ECO:0007669"/>
    <property type="project" value="TreeGrafter"/>
</dbReference>
<keyword evidence="9" id="KW-1185">Reference proteome</keyword>
<dbReference type="InterPro" id="IPR027417">
    <property type="entry name" value="P-loop_NTPase"/>
</dbReference>
<gene>
    <name evidence="8" type="ORF">SAMN03080598_01218</name>
</gene>
<name>A0A1H5UEL4_9BACT</name>
<dbReference type="SUPFAM" id="SSF52540">
    <property type="entry name" value="P-loop containing nucleoside triphosphate hydrolases"/>
    <property type="match status" value="1"/>
</dbReference>
<evidence type="ECO:0000256" key="2">
    <source>
        <dbReference type="ARBA" id="ARBA00022801"/>
    </source>
</evidence>
<evidence type="ECO:0000256" key="4">
    <source>
        <dbReference type="ARBA" id="ARBA00022840"/>
    </source>
</evidence>
<evidence type="ECO:0000256" key="5">
    <source>
        <dbReference type="PROSITE-ProRule" id="PRU00560"/>
    </source>
</evidence>
<evidence type="ECO:0000259" key="7">
    <source>
        <dbReference type="PROSITE" id="PS51198"/>
    </source>
</evidence>
<reference evidence="9" key="1">
    <citation type="submission" date="2016-10" db="EMBL/GenBank/DDBJ databases">
        <authorList>
            <person name="Varghese N."/>
            <person name="Submissions S."/>
        </authorList>
    </citation>
    <scope>NUCLEOTIDE SEQUENCE [LARGE SCALE GENOMIC DNA]</scope>
    <source>
        <strain evidence="9">DSM 17298</strain>
    </source>
</reference>
<dbReference type="RefSeq" id="WP_103923882.1">
    <property type="nucleotide sequence ID" value="NZ_FNVR01000004.1"/>
</dbReference>
<dbReference type="PANTHER" id="PTHR11070:SF17">
    <property type="entry name" value="DNA HELICASE IV"/>
    <property type="match status" value="1"/>
</dbReference>
<dbReference type="Gene3D" id="3.40.50.300">
    <property type="entry name" value="P-loop containing nucleotide triphosphate hydrolases"/>
    <property type="match status" value="2"/>
</dbReference>
<dbReference type="GO" id="GO:0005524">
    <property type="term" value="F:ATP binding"/>
    <property type="evidence" value="ECO:0007669"/>
    <property type="project" value="UniProtKB-UniRule"/>
</dbReference>
<evidence type="ECO:0000313" key="9">
    <source>
        <dbReference type="Proteomes" id="UP000236736"/>
    </source>
</evidence>